<keyword evidence="6" id="KW-0175">Coiled coil</keyword>
<proteinExistence type="predicted"/>
<evidence type="ECO:0000256" key="8">
    <source>
        <dbReference type="SAM" id="SignalP"/>
    </source>
</evidence>
<keyword evidence="5 7" id="KW-0472">Membrane</keyword>
<evidence type="ECO:0000256" key="5">
    <source>
        <dbReference type="ARBA" id="ARBA00023136"/>
    </source>
</evidence>
<reference evidence="10 11" key="1">
    <citation type="submission" date="2006-03" db="EMBL/GenBank/DDBJ databases">
        <title>Complete sequence of Shewanella denitrificans OS217.</title>
        <authorList>
            <consortium name="US DOE Joint Genome Institute"/>
            <person name="Copeland A."/>
            <person name="Lucas S."/>
            <person name="Lapidus A."/>
            <person name="Barry K."/>
            <person name="Detter J.C."/>
            <person name="Glavina del Rio T."/>
            <person name="Hammon N."/>
            <person name="Israni S."/>
            <person name="Dalin E."/>
            <person name="Tice H."/>
            <person name="Pitluck S."/>
            <person name="Brettin T."/>
            <person name="Bruce D."/>
            <person name="Han C."/>
            <person name="Tapia R."/>
            <person name="Gilna P."/>
            <person name="Kiss H."/>
            <person name="Schmutz J."/>
            <person name="Larimer F."/>
            <person name="Land M."/>
            <person name="Hauser L."/>
            <person name="Kyrpides N."/>
            <person name="Lykidis A."/>
            <person name="Richardson P."/>
        </authorList>
    </citation>
    <scope>NUCLEOTIDE SEQUENCE [LARGE SCALE GENOMIC DNA]</scope>
    <source>
        <strain evidence="11">OS217 / ATCC BAA-1090 / DSM 15013</strain>
    </source>
</reference>
<evidence type="ECO:0000313" key="10">
    <source>
        <dbReference type="EMBL" id="ABE53980.1"/>
    </source>
</evidence>
<dbReference type="InterPro" id="IPR003646">
    <property type="entry name" value="SH3-like_bac-type"/>
</dbReference>
<dbReference type="eggNOG" id="COG4991">
    <property type="taxonomic scope" value="Bacteria"/>
</dbReference>
<feature type="signal peptide" evidence="8">
    <location>
        <begin position="1"/>
        <end position="19"/>
    </location>
</feature>
<dbReference type="SMART" id="SM00287">
    <property type="entry name" value="SH3b"/>
    <property type="match status" value="1"/>
</dbReference>
<evidence type="ECO:0000256" key="2">
    <source>
        <dbReference type="ARBA" id="ARBA00022692"/>
    </source>
</evidence>
<dbReference type="Pfam" id="PF08239">
    <property type="entry name" value="SH3_3"/>
    <property type="match status" value="1"/>
</dbReference>
<evidence type="ECO:0000259" key="9">
    <source>
        <dbReference type="PROSITE" id="PS51781"/>
    </source>
</evidence>
<dbReference type="STRING" id="318161.Sden_0690"/>
<organism evidence="10 11">
    <name type="scientific">Shewanella denitrificans (strain OS217 / ATCC BAA-1090 / DSM 15013)</name>
    <dbReference type="NCBI Taxonomy" id="318161"/>
    <lineage>
        <taxon>Bacteria</taxon>
        <taxon>Pseudomonadati</taxon>
        <taxon>Pseudomonadota</taxon>
        <taxon>Gammaproteobacteria</taxon>
        <taxon>Alteromonadales</taxon>
        <taxon>Shewanellaceae</taxon>
        <taxon>Shewanella</taxon>
    </lineage>
</organism>
<feature type="chain" id="PRO_5004181641" evidence="8">
    <location>
        <begin position="20"/>
        <end position="193"/>
    </location>
</feature>
<name>Q12RE6_SHEDO</name>
<gene>
    <name evidence="10" type="ordered locus">Sden_0690</name>
</gene>
<evidence type="ECO:0000256" key="1">
    <source>
        <dbReference type="ARBA" id="ARBA00004167"/>
    </source>
</evidence>
<dbReference type="PROSITE" id="PS51781">
    <property type="entry name" value="SH3B"/>
    <property type="match status" value="1"/>
</dbReference>
<protein>
    <submittedName>
        <fullName evidence="10">SH3, type 3</fullName>
    </submittedName>
</protein>
<feature type="domain" description="SH3b" evidence="9">
    <location>
        <begin position="21"/>
        <end position="86"/>
    </location>
</feature>
<dbReference type="InterPro" id="IPR016476">
    <property type="entry name" value="SH3_dom_pro"/>
</dbReference>
<dbReference type="OrthoDB" id="9790951at2"/>
<evidence type="ECO:0000256" key="4">
    <source>
        <dbReference type="ARBA" id="ARBA00022989"/>
    </source>
</evidence>
<dbReference type="KEGG" id="sdn:Sden_0690"/>
<accession>Q12RE6</accession>
<dbReference type="GO" id="GO:0016020">
    <property type="term" value="C:membrane"/>
    <property type="evidence" value="ECO:0007669"/>
    <property type="project" value="UniProtKB-SubCell"/>
</dbReference>
<dbReference type="PIRSF" id="PIRSF006158">
    <property type="entry name" value="UCP006158_SH3"/>
    <property type="match status" value="1"/>
</dbReference>
<feature type="transmembrane region" description="Helical" evidence="7">
    <location>
        <begin position="159"/>
        <end position="180"/>
    </location>
</feature>
<dbReference type="HOGENOM" id="CLU_094106_0_2_6"/>
<dbReference type="AlphaFoldDB" id="Q12RE6"/>
<keyword evidence="11" id="KW-1185">Reference proteome</keyword>
<evidence type="ECO:0000313" key="11">
    <source>
        <dbReference type="Proteomes" id="UP000001982"/>
    </source>
</evidence>
<dbReference type="EMBL" id="CP000302">
    <property type="protein sequence ID" value="ABE53980.1"/>
    <property type="molecule type" value="Genomic_DNA"/>
</dbReference>
<dbReference type="NCBIfam" id="TIGR04211">
    <property type="entry name" value="SH3_and_anchor"/>
    <property type="match status" value="1"/>
</dbReference>
<dbReference type="RefSeq" id="WP_011495145.1">
    <property type="nucleotide sequence ID" value="NC_007954.1"/>
</dbReference>
<evidence type="ECO:0000256" key="6">
    <source>
        <dbReference type="SAM" id="Coils"/>
    </source>
</evidence>
<dbReference type="Gene3D" id="2.30.30.40">
    <property type="entry name" value="SH3 Domains"/>
    <property type="match status" value="1"/>
</dbReference>
<evidence type="ECO:0000256" key="7">
    <source>
        <dbReference type="SAM" id="Phobius"/>
    </source>
</evidence>
<sequence>MLRLLSIITLLFVSNGLMAQEPTHFITDDVYVYIHGGPGNQYRIIGSVEAGQAVTSLNETQDDYAKIIDHKGREGWVKSELITTTKSIRERLPDLQEVISKAKDELQQMTQTQATTAIALDDANKRISQLKQLLAKTEAQRDTIKQKVESVEDKQMFAMWQQGGMIAGIGALIGIILVYLPRPSGRKKNRWMS</sequence>
<keyword evidence="3 8" id="KW-0732">Signal</keyword>
<feature type="coiled-coil region" evidence="6">
    <location>
        <begin position="92"/>
        <end position="154"/>
    </location>
</feature>
<dbReference type="Proteomes" id="UP000001982">
    <property type="component" value="Chromosome"/>
</dbReference>
<evidence type="ECO:0000256" key="3">
    <source>
        <dbReference type="ARBA" id="ARBA00022729"/>
    </source>
</evidence>
<comment type="subcellular location">
    <subcellularLocation>
        <location evidence="1">Membrane</location>
        <topology evidence="1">Single-pass membrane protein</topology>
    </subcellularLocation>
</comment>
<keyword evidence="4 7" id="KW-1133">Transmembrane helix</keyword>
<keyword evidence="2 7" id="KW-0812">Transmembrane</keyword>